<dbReference type="CDD" id="cd05829">
    <property type="entry name" value="Sortase_F"/>
    <property type="match status" value="1"/>
</dbReference>
<reference evidence="4 5" key="1">
    <citation type="submission" date="2018-10" db="EMBL/GenBank/DDBJ databases">
        <title>Falsibacillus sp. genome draft.</title>
        <authorList>
            <person name="Shi S."/>
        </authorList>
    </citation>
    <scope>NUCLEOTIDE SEQUENCE [LARGE SCALE GENOMIC DNA]</scope>
    <source>
        <strain evidence="4 5">GY 10110</strain>
    </source>
</reference>
<evidence type="ECO:0000313" key="4">
    <source>
        <dbReference type="EMBL" id="RLQ93110.1"/>
    </source>
</evidence>
<dbReference type="Proteomes" id="UP000276770">
    <property type="component" value="Unassembled WGS sequence"/>
</dbReference>
<sequence>MKRLPLLFFAIAISLVVAGFVTSANSSSKQEASHRKDVPPVKIAHPKGDHTISTTTTPSKFADKIVKDERTGIVPVRIQIPAIDVDAKVEKVGRLANGKMGVPGGFESTGWYEGGYKPGEPGNAVIDGHVDSKKGPAVFYYLKDLKKGDEIIITGENNKKRVFAVTSVETYIRDDSPVKDIFNFSYGSHLNLITCAGVYDPKTTENSKRLVVYSQLKEAN</sequence>
<dbReference type="OrthoDB" id="525039at2"/>
<feature type="active site" description="Proton donor/acceptor" evidence="2">
    <location>
        <position position="129"/>
    </location>
</feature>
<proteinExistence type="predicted"/>
<dbReference type="InterPro" id="IPR023365">
    <property type="entry name" value="Sortase_dom-sf"/>
</dbReference>
<keyword evidence="1" id="KW-0378">Hydrolase</keyword>
<dbReference type="RefSeq" id="WP_121682217.1">
    <property type="nucleotide sequence ID" value="NZ_RCVZ01000017.1"/>
</dbReference>
<dbReference type="Pfam" id="PF04203">
    <property type="entry name" value="Sortase"/>
    <property type="match status" value="1"/>
</dbReference>
<feature type="active site" description="Acyl-thioester intermediate" evidence="2">
    <location>
        <position position="195"/>
    </location>
</feature>
<accession>A0A3L7JRJ9</accession>
<organism evidence="4 5">
    <name type="scientific">Falsibacillus albus</name>
    <dbReference type="NCBI Taxonomy" id="2478915"/>
    <lineage>
        <taxon>Bacteria</taxon>
        <taxon>Bacillati</taxon>
        <taxon>Bacillota</taxon>
        <taxon>Bacilli</taxon>
        <taxon>Bacillales</taxon>
        <taxon>Bacillaceae</taxon>
        <taxon>Falsibacillus</taxon>
    </lineage>
</organism>
<dbReference type="SUPFAM" id="SSF63817">
    <property type="entry name" value="Sortase"/>
    <property type="match status" value="1"/>
</dbReference>
<name>A0A3L7JRJ9_9BACI</name>
<feature type="chain" id="PRO_5038753404" evidence="3">
    <location>
        <begin position="19"/>
        <end position="220"/>
    </location>
</feature>
<dbReference type="EMBL" id="RCVZ01000017">
    <property type="protein sequence ID" value="RLQ93110.1"/>
    <property type="molecule type" value="Genomic_DNA"/>
</dbReference>
<protein>
    <submittedName>
        <fullName evidence="4">Class F sortase</fullName>
    </submittedName>
</protein>
<evidence type="ECO:0000256" key="3">
    <source>
        <dbReference type="SAM" id="SignalP"/>
    </source>
</evidence>
<dbReference type="Gene3D" id="2.40.260.10">
    <property type="entry name" value="Sortase"/>
    <property type="match status" value="1"/>
</dbReference>
<evidence type="ECO:0000256" key="1">
    <source>
        <dbReference type="ARBA" id="ARBA00022801"/>
    </source>
</evidence>
<dbReference type="InterPro" id="IPR005754">
    <property type="entry name" value="Sortase"/>
</dbReference>
<dbReference type="GO" id="GO:0016787">
    <property type="term" value="F:hydrolase activity"/>
    <property type="evidence" value="ECO:0007669"/>
    <property type="project" value="UniProtKB-KW"/>
</dbReference>
<gene>
    <name evidence="4" type="ORF">D9X91_18950</name>
</gene>
<evidence type="ECO:0000313" key="5">
    <source>
        <dbReference type="Proteomes" id="UP000276770"/>
    </source>
</evidence>
<feature type="signal peptide" evidence="3">
    <location>
        <begin position="1"/>
        <end position="18"/>
    </location>
</feature>
<keyword evidence="3" id="KW-0732">Signal</keyword>
<comment type="caution">
    <text evidence="4">The sequence shown here is derived from an EMBL/GenBank/DDBJ whole genome shotgun (WGS) entry which is preliminary data.</text>
</comment>
<keyword evidence="5" id="KW-1185">Reference proteome</keyword>
<dbReference type="AlphaFoldDB" id="A0A3L7JRJ9"/>
<evidence type="ECO:0000256" key="2">
    <source>
        <dbReference type="PIRSR" id="PIRSR605754-1"/>
    </source>
</evidence>
<dbReference type="InterPro" id="IPR042001">
    <property type="entry name" value="Sortase_F"/>
</dbReference>